<sequence>MDRRIIKSKQALKLALQKLIQVDEFRHLTIEEICQEAGCARSTFYSHFESKEELLEEIIDEQMAKIERLIARRFDNHLDFYQYLEGFVTEIVEPDRLFFQSLLAINLGPDGFRARLDQAFQELFMKHLGHLKSSHILSQYFSAMALKTTDLMVTESIAGQDMKVYAKLAQAMCKAVIETSKIFGN</sequence>
<dbReference type="EMBL" id="ACIN03000001">
    <property type="protein sequence ID" value="ESK66520.1"/>
    <property type="molecule type" value="Genomic_DNA"/>
</dbReference>
<evidence type="ECO:0000259" key="3">
    <source>
        <dbReference type="PROSITE" id="PS50977"/>
    </source>
</evidence>
<accession>W1Q5I2</accession>
<dbReference type="RefSeq" id="WP_023390868.1">
    <property type="nucleotide sequence ID" value="NZ_KI535340.1"/>
</dbReference>
<feature type="DNA-binding region" description="H-T-H motif" evidence="2">
    <location>
        <begin position="29"/>
        <end position="48"/>
    </location>
</feature>
<dbReference type="AlphaFoldDB" id="W1Q5I2"/>
<feature type="domain" description="HTH tetR-type" evidence="3">
    <location>
        <begin position="6"/>
        <end position="66"/>
    </location>
</feature>
<dbReference type="OrthoDB" id="9810250at2"/>
<gene>
    <name evidence="4" type="ORF">GCWU000182_000210</name>
</gene>
<organism evidence="4 5">
    <name type="scientific">Abiotrophia defectiva ATCC 49176</name>
    <dbReference type="NCBI Taxonomy" id="592010"/>
    <lineage>
        <taxon>Bacteria</taxon>
        <taxon>Bacillati</taxon>
        <taxon>Bacillota</taxon>
        <taxon>Bacilli</taxon>
        <taxon>Lactobacillales</taxon>
        <taxon>Aerococcaceae</taxon>
        <taxon>Abiotrophia</taxon>
    </lineage>
</organism>
<comment type="caution">
    <text evidence="4">The sequence shown here is derived from an EMBL/GenBank/DDBJ whole genome shotgun (WGS) entry which is preliminary data.</text>
</comment>
<dbReference type="HOGENOM" id="CLU_1458267_0_0_9"/>
<keyword evidence="5" id="KW-1185">Reference proteome</keyword>
<reference evidence="4" key="1">
    <citation type="submission" date="2013-06" db="EMBL/GenBank/DDBJ databases">
        <authorList>
            <person name="Weinstock G."/>
            <person name="Sodergren E."/>
            <person name="Clifton S."/>
            <person name="Fulton L."/>
            <person name="Fulton B."/>
            <person name="Courtney L."/>
            <person name="Fronick C."/>
            <person name="Harrison M."/>
            <person name="Strong C."/>
            <person name="Farmer C."/>
            <person name="Delahaunty K."/>
            <person name="Markovic C."/>
            <person name="Hall O."/>
            <person name="Minx P."/>
            <person name="Tomlinson C."/>
            <person name="Mitreva M."/>
            <person name="Nelson J."/>
            <person name="Hou S."/>
            <person name="Wollam A."/>
            <person name="Pepin K.H."/>
            <person name="Johnson M."/>
            <person name="Bhonagiri V."/>
            <person name="Nash W.E."/>
            <person name="Warren W."/>
            <person name="Chinwalla A."/>
            <person name="Mardis E.R."/>
            <person name="Wilson R.K."/>
        </authorList>
    </citation>
    <scope>NUCLEOTIDE SEQUENCE [LARGE SCALE GENOMIC DNA]</scope>
    <source>
        <strain evidence="4">ATCC 49176</strain>
    </source>
</reference>
<keyword evidence="1 2" id="KW-0238">DNA-binding</keyword>
<dbReference type="PANTHER" id="PTHR43479">
    <property type="entry name" value="ACREF/ENVCD OPERON REPRESSOR-RELATED"/>
    <property type="match status" value="1"/>
</dbReference>
<dbReference type="PANTHER" id="PTHR43479:SF7">
    <property type="entry name" value="TETR-FAMILY TRANSCRIPTIONAL REGULATOR"/>
    <property type="match status" value="1"/>
</dbReference>
<dbReference type="InterPro" id="IPR050624">
    <property type="entry name" value="HTH-type_Tx_Regulator"/>
</dbReference>
<evidence type="ECO:0000256" key="2">
    <source>
        <dbReference type="PROSITE-ProRule" id="PRU00335"/>
    </source>
</evidence>
<dbReference type="GO" id="GO:0003677">
    <property type="term" value="F:DNA binding"/>
    <property type="evidence" value="ECO:0007669"/>
    <property type="project" value="UniProtKB-UniRule"/>
</dbReference>
<protein>
    <submittedName>
        <fullName evidence="4">Transcriptional regulator, TetR family</fullName>
    </submittedName>
</protein>
<evidence type="ECO:0000313" key="5">
    <source>
        <dbReference type="Proteomes" id="UP000019050"/>
    </source>
</evidence>
<dbReference type="GeneID" id="84816375"/>
<dbReference type="eggNOG" id="COG1309">
    <property type="taxonomic scope" value="Bacteria"/>
</dbReference>
<dbReference type="PROSITE" id="PS50977">
    <property type="entry name" value="HTH_TETR_2"/>
    <property type="match status" value="1"/>
</dbReference>
<name>W1Q5I2_ABIDE</name>
<proteinExistence type="predicted"/>
<evidence type="ECO:0000313" key="4">
    <source>
        <dbReference type="EMBL" id="ESK66520.1"/>
    </source>
</evidence>
<dbReference type="Pfam" id="PF00440">
    <property type="entry name" value="TetR_N"/>
    <property type="match status" value="1"/>
</dbReference>
<dbReference type="Gene3D" id="1.10.357.10">
    <property type="entry name" value="Tetracycline Repressor, domain 2"/>
    <property type="match status" value="1"/>
</dbReference>
<dbReference type="STRING" id="592010.GCWU000182_000210"/>
<dbReference type="Proteomes" id="UP000019050">
    <property type="component" value="Unassembled WGS sequence"/>
</dbReference>
<dbReference type="SUPFAM" id="SSF46689">
    <property type="entry name" value="Homeodomain-like"/>
    <property type="match status" value="1"/>
</dbReference>
<dbReference type="InterPro" id="IPR001647">
    <property type="entry name" value="HTH_TetR"/>
</dbReference>
<evidence type="ECO:0000256" key="1">
    <source>
        <dbReference type="ARBA" id="ARBA00023125"/>
    </source>
</evidence>
<dbReference type="InterPro" id="IPR009057">
    <property type="entry name" value="Homeodomain-like_sf"/>
</dbReference>